<evidence type="ECO:0000256" key="1">
    <source>
        <dbReference type="ARBA" id="ARBA00004236"/>
    </source>
</evidence>
<dbReference type="EMBL" id="FNQR01000016">
    <property type="protein sequence ID" value="SEB09170.1"/>
    <property type="molecule type" value="Genomic_DNA"/>
</dbReference>
<dbReference type="Pfam" id="PF04286">
    <property type="entry name" value="DUF445"/>
    <property type="match status" value="1"/>
</dbReference>
<gene>
    <name evidence="7" type="ORF">SAMN05421743_11633</name>
</gene>
<evidence type="ECO:0000256" key="4">
    <source>
        <dbReference type="ARBA" id="ARBA00022989"/>
    </source>
</evidence>
<evidence type="ECO:0000256" key="6">
    <source>
        <dbReference type="SAM" id="Phobius"/>
    </source>
</evidence>
<name>A0A1H4GJJ9_9BACI</name>
<feature type="transmembrane region" description="Helical" evidence="6">
    <location>
        <begin position="355"/>
        <end position="377"/>
    </location>
</feature>
<dbReference type="InterPro" id="IPR007383">
    <property type="entry name" value="DUF445"/>
</dbReference>
<evidence type="ECO:0000256" key="2">
    <source>
        <dbReference type="ARBA" id="ARBA00008053"/>
    </source>
</evidence>
<evidence type="ECO:0000256" key="5">
    <source>
        <dbReference type="ARBA" id="ARBA00023136"/>
    </source>
</evidence>
<reference evidence="7 8" key="1">
    <citation type="submission" date="2016-10" db="EMBL/GenBank/DDBJ databases">
        <authorList>
            <person name="de Groot N.N."/>
        </authorList>
    </citation>
    <scope>NUCLEOTIDE SEQUENCE [LARGE SCALE GENOMIC DNA]</scope>
    <source>
        <strain evidence="7 8">CCM7597</strain>
    </source>
</reference>
<dbReference type="AlphaFoldDB" id="A0A1H4GJJ9"/>
<keyword evidence="4 6" id="KW-1133">Transmembrane helix</keyword>
<evidence type="ECO:0000313" key="8">
    <source>
        <dbReference type="Proteomes" id="UP000198584"/>
    </source>
</evidence>
<feature type="transmembrane region" description="Helical" evidence="6">
    <location>
        <begin position="6"/>
        <end position="30"/>
    </location>
</feature>
<evidence type="ECO:0000313" key="7">
    <source>
        <dbReference type="EMBL" id="SEB09170.1"/>
    </source>
</evidence>
<proteinExistence type="inferred from homology"/>
<keyword evidence="5 6" id="KW-0472">Membrane</keyword>
<accession>A0A1H4GJJ9</accession>
<dbReference type="PANTHER" id="PTHR35791:SF1">
    <property type="entry name" value="UPF0754 MEMBRANE PROTEIN YHEB"/>
    <property type="match status" value="1"/>
</dbReference>
<comment type="subcellular location">
    <subcellularLocation>
        <location evidence="1">Cell membrane</location>
    </subcellularLocation>
</comment>
<comment type="similarity">
    <text evidence="2">Belongs to the UPF0754 family.</text>
</comment>
<sequence>MNVVLLILMMMAIGALIGGLTNSLAIKMLFRPYEAKFIGKYRLPFTPGLIPKRQQELARQLGRMVVQHLLTAEGIRKKLEESEFQRQMTLWAQEEVKQLLKQEKKITELLDSFDVEADEDKLRRKVSYWVENQYEQMMTQYRSVPVEELLPEDWKKKADKGVDKLAANIQLKLSTYIDSPEGKRKIAELIEHYLTGQGFLGNMISSFITPQGLTDKAHPAVLQYVRAPETKEWLVELIGKEKDYWVRQPVGTIEEKIGKNAIKRTLGTTVAKTFPLKNWLNRTVADWVKPIRSKIIQDAVPVLVAQAGTLLADRIEPMMKKLHLAEIVQDQVEAFSVGRLEAMVLDISRRELKMITYLGALLGGLIGIFQGVIVLILG</sequence>
<dbReference type="STRING" id="571932.SAMN05421743_11633"/>
<organism evidence="7 8">
    <name type="scientific">Thalassobacillus cyri</name>
    <dbReference type="NCBI Taxonomy" id="571932"/>
    <lineage>
        <taxon>Bacteria</taxon>
        <taxon>Bacillati</taxon>
        <taxon>Bacillota</taxon>
        <taxon>Bacilli</taxon>
        <taxon>Bacillales</taxon>
        <taxon>Bacillaceae</taxon>
        <taxon>Thalassobacillus</taxon>
    </lineage>
</organism>
<dbReference type="InterPro" id="IPR016991">
    <property type="entry name" value="UCP032178"/>
</dbReference>
<keyword evidence="3 6" id="KW-0812">Transmembrane</keyword>
<dbReference type="PANTHER" id="PTHR35791">
    <property type="entry name" value="UPF0754 MEMBRANE PROTEIN YHEB"/>
    <property type="match status" value="1"/>
</dbReference>
<protein>
    <submittedName>
        <fullName evidence="7">Uncharacterized membrane protein YheB, UPF0754 family</fullName>
    </submittedName>
</protein>
<evidence type="ECO:0000256" key="3">
    <source>
        <dbReference type="ARBA" id="ARBA00022692"/>
    </source>
</evidence>
<dbReference type="PIRSF" id="PIRSF032178">
    <property type="entry name" value="UCP032178"/>
    <property type="match status" value="1"/>
</dbReference>
<dbReference type="GO" id="GO:0005886">
    <property type="term" value="C:plasma membrane"/>
    <property type="evidence" value="ECO:0007669"/>
    <property type="project" value="UniProtKB-SubCell"/>
</dbReference>
<keyword evidence="8" id="KW-1185">Reference proteome</keyword>
<dbReference type="Proteomes" id="UP000198584">
    <property type="component" value="Unassembled WGS sequence"/>
</dbReference>
<dbReference type="OrthoDB" id="9787430at2"/>